<accession>A0A562SCN4</accession>
<dbReference type="Proteomes" id="UP000316167">
    <property type="component" value="Unassembled WGS sequence"/>
</dbReference>
<feature type="domain" description="Sulfatase N-terminal" evidence="2">
    <location>
        <begin position="184"/>
        <end position="442"/>
    </location>
</feature>
<dbReference type="OrthoDB" id="681113at2"/>
<evidence type="ECO:0000313" key="3">
    <source>
        <dbReference type="EMBL" id="TWI79089.1"/>
    </source>
</evidence>
<feature type="transmembrane region" description="Helical" evidence="1">
    <location>
        <begin position="66"/>
        <end position="83"/>
    </location>
</feature>
<dbReference type="AlphaFoldDB" id="A0A562SCN4"/>
<dbReference type="Gene3D" id="3.40.720.10">
    <property type="entry name" value="Alkaline Phosphatase, subunit A"/>
    <property type="match status" value="1"/>
</dbReference>
<dbReference type="RefSeq" id="WP_144887871.1">
    <property type="nucleotide sequence ID" value="NZ_VLLE01000006.1"/>
</dbReference>
<name>A0A562SCN4_9BACT</name>
<evidence type="ECO:0000259" key="2">
    <source>
        <dbReference type="Pfam" id="PF00884"/>
    </source>
</evidence>
<feature type="transmembrane region" description="Helical" evidence="1">
    <location>
        <begin position="95"/>
        <end position="116"/>
    </location>
</feature>
<keyword evidence="1" id="KW-0472">Membrane</keyword>
<keyword evidence="4" id="KW-1185">Reference proteome</keyword>
<feature type="transmembrane region" description="Helical" evidence="1">
    <location>
        <begin position="128"/>
        <end position="149"/>
    </location>
</feature>
<evidence type="ECO:0000313" key="4">
    <source>
        <dbReference type="Proteomes" id="UP000316167"/>
    </source>
</evidence>
<dbReference type="InterPro" id="IPR000917">
    <property type="entry name" value="Sulfatase_N"/>
</dbReference>
<feature type="transmembrane region" description="Helical" evidence="1">
    <location>
        <begin position="12"/>
        <end position="32"/>
    </location>
</feature>
<keyword evidence="1" id="KW-0812">Transmembrane</keyword>
<dbReference type="EMBL" id="VLLE01000006">
    <property type="protein sequence ID" value="TWI79089.1"/>
    <property type="molecule type" value="Genomic_DNA"/>
</dbReference>
<gene>
    <name evidence="3" type="ORF">IQ13_3487</name>
</gene>
<dbReference type="SUPFAM" id="SSF53649">
    <property type="entry name" value="Alkaline phosphatase-like"/>
    <property type="match status" value="1"/>
</dbReference>
<dbReference type="InterPro" id="IPR017850">
    <property type="entry name" value="Alkaline_phosphatase_core_sf"/>
</dbReference>
<proteinExistence type="predicted"/>
<feature type="transmembrane region" description="Helical" evidence="1">
    <location>
        <begin position="38"/>
        <end position="59"/>
    </location>
</feature>
<sequence>MKNLCNKYINLHTILLPIFFVLHSWNNFYYLIAIQDTLWILFMLLISCLLLNIIIVALLRNKHKAGVLTFYIASFIFFYGYIYDQLQHIAKDLSRHSILLCLSFASFVIIFSLLRKQSPLKFVKLNKYLNLLFILLLLYEGVIAGSILLRNFKKEDFTTKVNKSQNLKFPNIYILVFDEYASTKSLSRDFGYNNSNIDSFLLKKNFFLMQDSKSNYLRTNLSIASLLNFDYTSGLETREGMNSNDLLRSHKQIKYNALFSLARNYGYEIFNYSIFDMELSPSKVKNEYLFNNERIIISNTMISRLINDLGPSLNIKLLKKILGTNITAETYRRYNQKAVNVFLSDLKKEKHQAPKLAYAHFLMPHPPFLYDSSSNPIYFDDQKMENYYDKKFIPNYINYLPYTNSHLKSVINAILLQNNSNCIVFVLGDHGYKIMNDSNLSNDHFFNNLQALYLPSGKYQPLKVSSTPINVMRHIINTTFNEKLPYLVDSAVLQGNKW</sequence>
<organism evidence="3 4">
    <name type="scientific">Lacibacter cauensis</name>
    <dbReference type="NCBI Taxonomy" id="510947"/>
    <lineage>
        <taxon>Bacteria</taxon>
        <taxon>Pseudomonadati</taxon>
        <taxon>Bacteroidota</taxon>
        <taxon>Chitinophagia</taxon>
        <taxon>Chitinophagales</taxon>
        <taxon>Chitinophagaceae</taxon>
        <taxon>Lacibacter</taxon>
    </lineage>
</organism>
<keyword evidence="1" id="KW-1133">Transmembrane helix</keyword>
<dbReference type="Pfam" id="PF00884">
    <property type="entry name" value="Sulfatase"/>
    <property type="match status" value="1"/>
</dbReference>
<reference evidence="3 4" key="1">
    <citation type="journal article" date="2015" name="Stand. Genomic Sci.">
        <title>Genomic Encyclopedia of Bacterial and Archaeal Type Strains, Phase III: the genomes of soil and plant-associated and newly described type strains.</title>
        <authorList>
            <person name="Whitman W.B."/>
            <person name="Woyke T."/>
            <person name="Klenk H.P."/>
            <person name="Zhou Y."/>
            <person name="Lilburn T.G."/>
            <person name="Beck B.J."/>
            <person name="De Vos P."/>
            <person name="Vandamme P."/>
            <person name="Eisen J.A."/>
            <person name="Garrity G."/>
            <person name="Hugenholtz P."/>
            <person name="Kyrpides N.C."/>
        </authorList>
    </citation>
    <scope>NUCLEOTIDE SEQUENCE [LARGE SCALE GENOMIC DNA]</scope>
    <source>
        <strain evidence="3 4">CGMCC 1.7271</strain>
    </source>
</reference>
<comment type="caution">
    <text evidence="3">The sequence shown here is derived from an EMBL/GenBank/DDBJ whole genome shotgun (WGS) entry which is preliminary data.</text>
</comment>
<evidence type="ECO:0000256" key="1">
    <source>
        <dbReference type="SAM" id="Phobius"/>
    </source>
</evidence>
<protein>
    <submittedName>
        <fullName evidence="3">Sulfatase-like protein</fullName>
    </submittedName>
</protein>